<dbReference type="SMART" id="SM00700">
    <property type="entry name" value="JHBP"/>
    <property type="match status" value="1"/>
</dbReference>
<evidence type="ECO:0000313" key="3">
    <source>
        <dbReference type="Proteomes" id="UP001642520"/>
    </source>
</evidence>
<keyword evidence="1" id="KW-0732">Signal</keyword>
<accession>A0ABP1NEI4</accession>
<organism evidence="2 3">
    <name type="scientific">Xylocopa violacea</name>
    <name type="common">Violet carpenter bee</name>
    <name type="synonym">Apis violacea</name>
    <dbReference type="NCBI Taxonomy" id="135666"/>
    <lineage>
        <taxon>Eukaryota</taxon>
        <taxon>Metazoa</taxon>
        <taxon>Ecdysozoa</taxon>
        <taxon>Arthropoda</taxon>
        <taxon>Hexapoda</taxon>
        <taxon>Insecta</taxon>
        <taxon>Pterygota</taxon>
        <taxon>Neoptera</taxon>
        <taxon>Endopterygota</taxon>
        <taxon>Hymenoptera</taxon>
        <taxon>Apocrita</taxon>
        <taxon>Aculeata</taxon>
        <taxon>Apoidea</taxon>
        <taxon>Anthophila</taxon>
        <taxon>Apidae</taxon>
        <taxon>Xylocopa</taxon>
        <taxon>Xylocopa</taxon>
    </lineage>
</organism>
<comment type="caution">
    <text evidence="2">The sequence shown here is derived from an EMBL/GenBank/DDBJ whole genome shotgun (WGS) entry which is preliminary data.</text>
</comment>
<dbReference type="InterPro" id="IPR038606">
    <property type="entry name" value="To_sf"/>
</dbReference>
<keyword evidence="3" id="KW-1185">Reference proteome</keyword>
<sequence length="249" mass="28098">MLWQRTIICIVVLGLFSGELVSSEFDIPSLTDACRPSDPSNCLKGIVNGLKPYLKNGVPSLQIPPLEPLPLEDLEYDQTGAITIHMKCNNVFLNGATNFELTEARFDPKTNVLEIQLFFPRLDVMANYKMTGSIYLMSFRGNDRIEGTYTNIRITVSSKLNSLQDPTTGVLYWRLEDIRVALNIGDATMRINNIQPRIMSITVNNLLRLRWKTLVQKAIPQLEQNVAALIDNIANMILLRFSENELLPA</sequence>
<feature type="chain" id="PRO_5047128029" evidence="1">
    <location>
        <begin position="23"/>
        <end position="249"/>
    </location>
</feature>
<feature type="signal peptide" evidence="1">
    <location>
        <begin position="1"/>
        <end position="22"/>
    </location>
</feature>
<proteinExistence type="predicted"/>
<dbReference type="EMBL" id="CAXAJV020001290">
    <property type="protein sequence ID" value="CAL7939395.1"/>
    <property type="molecule type" value="Genomic_DNA"/>
</dbReference>
<dbReference type="PANTHER" id="PTHR11008:SF41">
    <property type="entry name" value="RE70318P"/>
    <property type="match status" value="1"/>
</dbReference>
<dbReference type="Gene3D" id="3.15.10.30">
    <property type="entry name" value="Haemolymph juvenile hormone binding protein"/>
    <property type="match status" value="1"/>
</dbReference>
<reference evidence="2 3" key="1">
    <citation type="submission" date="2024-08" db="EMBL/GenBank/DDBJ databases">
        <authorList>
            <person name="Will J Nash"/>
            <person name="Angela Man"/>
            <person name="Seanna McTaggart"/>
            <person name="Kendall Baker"/>
            <person name="Tom Barker"/>
            <person name="Leah Catchpole"/>
            <person name="Alex Durrant"/>
            <person name="Karim Gharbi"/>
            <person name="Naomi Irish"/>
            <person name="Gemy Kaithakottil"/>
            <person name="Debby Ku"/>
            <person name="Aaliyah Providence"/>
            <person name="Felix Shaw"/>
            <person name="David Swarbreck"/>
            <person name="Chris Watkins"/>
            <person name="Ann M. McCartney"/>
            <person name="Giulio Formenti"/>
            <person name="Alice Mouton"/>
            <person name="Noel Vella"/>
            <person name="Bjorn M von Reumont"/>
            <person name="Adriana Vella"/>
            <person name="Wilfried Haerty"/>
        </authorList>
    </citation>
    <scope>NUCLEOTIDE SEQUENCE [LARGE SCALE GENOMIC DNA]</scope>
</reference>
<evidence type="ECO:0000256" key="1">
    <source>
        <dbReference type="SAM" id="SignalP"/>
    </source>
</evidence>
<name>A0ABP1NEI4_XYLVO</name>
<dbReference type="InterPro" id="IPR010562">
    <property type="entry name" value="Haemolymph_juvenile_hormone-bd"/>
</dbReference>
<dbReference type="Proteomes" id="UP001642520">
    <property type="component" value="Unassembled WGS sequence"/>
</dbReference>
<evidence type="ECO:0000313" key="2">
    <source>
        <dbReference type="EMBL" id="CAL7939395.1"/>
    </source>
</evidence>
<dbReference type="Pfam" id="PF06585">
    <property type="entry name" value="JHBP"/>
    <property type="match status" value="1"/>
</dbReference>
<protein>
    <submittedName>
        <fullName evidence="2">Uncharacterized protein</fullName>
    </submittedName>
</protein>
<gene>
    <name evidence="2" type="ORF">XYLVIOL_LOCUS3859</name>
</gene>
<dbReference type="PANTHER" id="PTHR11008">
    <property type="entry name" value="PROTEIN TAKEOUT-LIKE PROTEIN"/>
    <property type="match status" value="1"/>
</dbReference>